<dbReference type="PANTHER" id="PTHR47234">
    <property type="match status" value="1"/>
</dbReference>
<dbReference type="Pfam" id="PF07715">
    <property type="entry name" value="Plug"/>
    <property type="match status" value="1"/>
</dbReference>
<keyword evidence="4 8" id="KW-0812">Transmembrane</keyword>
<evidence type="ECO:0000259" key="11">
    <source>
        <dbReference type="Pfam" id="PF00593"/>
    </source>
</evidence>
<dbReference type="Pfam" id="PF00593">
    <property type="entry name" value="TonB_dep_Rec_b-barrel"/>
    <property type="match status" value="1"/>
</dbReference>
<evidence type="ECO:0000256" key="7">
    <source>
        <dbReference type="ARBA" id="ARBA00023237"/>
    </source>
</evidence>
<dbReference type="PANTHER" id="PTHR47234:SF2">
    <property type="entry name" value="TONB-DEPENDENT RECEPTOR"/>
    <property type="match status" value="1"/>
</dbReference>
<keyword evidence="5 9" id="KW-0798">TonB box</keyword>
<evidence type="ECO:0000256" key="6">
    <source>
        <dbReference type="ARBA" id="ARBA00023136"/>
    </source>
</evidence>
<keyword evidence="2 8" id="KW-0813">Transport</keyword>
<evidence type="ECO:0000256" key="2">
    <source>
        <dbReference type="ARBA" id="ARBA00022448"/>
    </source>
</evidence>
<dbReference type="GO" id="GO:0009279">
    <property type="term" value="C:cell outer membrane"/>
    <property type="evidence" value="ECO:0007669"/>
    <property type="project" value="UniProtKB-SubCell"/>
</dbReference>
<dbReference type="SUPFAM" id="SSF56935">
    <property type="entry name" value="Porins"/>
    <property type="match status" value="1"/>
</dbReference>
<comment type="subcellular location">
    <subcellularLocation>
        <location evidence="1 8">Cell outer membrane</location>
        <topology evidence="1 8">Multi-pass membrane protein</topology>
    </subcellularLocation>
</comment>
<dbReference type="OrthoDB" id="7051241at2"/>
<sequence>MNTRSFPSTLRRFRNHASIGASVLAIALACPAYAQDATDDADQAAAQAAADQDATDATVSADGTEVTQGDAIVVTGSRIRRPNLESTVPVTTVDGAEFFETGRTSVGDTLNELPALRSTFSQSNSTRFLGTAGLNLLDLRGLGTQRTLVLVNGRRHVGGDILSNSVSPDVNTIPTDLIERVDVVTGGNSAIYGSDAIAGVVNFVLKDDFEGLEGRAQAGISKYGDAGSYYTSILAGRNFADGRGNVAINLEYAKQLPFYASDRPAYSQSSGFITVDTDPAGTPNGSDGNPDAVFFQDIRNALYSNGGTFLSYDGGSFYAPYIFQPDGTLVKQTGTRVGRPSVGSFIGGNGDNFRDGKQFGFLPNLDRYSANLVGHFEVSPAFVPFVEAKYSRTDSVSNASGPYFTSAVGERWYTDNPYLTDQAAGIIRDYYGDYYDAAGNSGADGIPDADQNGFVIRRNVVELGNREERAKRETYRAVVGVRGDFNDDWNYEVSANYGEFKERTRIDGNVNLQRMLLAIDAVDQGEATTGVANGNVVCRAQVDPASGSPFDPTNAYSNQTYPGDVASCVPINLFGEGNITQAAKDYVLSNSLARGKITQFVLSGFMSGDTSQFLNLPGGPVGFAIGSEYRRETNYYVQDELTSSGITFYNAIPEFDPKAFEVTEAYGEIRLPILRDLPFFRELTLSAAGRLAKYRGIHKLVKAYNVGLDWSPIEDLRLRGNYSRAVRAPNLAELYTPFGQNYTPPPADPCSDRNLALGTANREANCRADGVPVGYDYIYTSSLPYLSGGNPNLEPETSDSYTFGGVFQPRFLPGFALTVDYYNITVNNVIAGLGAQTILNQCYDSSTIDNQYCDLFDRAGPGGGPNGEIQGQVIENSLRVGPLNYAKLKVRGIDFDLNYRRQIGNLGQLNLRGVYTRVLQNDNFLDPTSPNTPNQILYELGDPRDAFNISTSFKSGAFTLGYKLRYIGKMTPGAIENIKSVGGLPPRNADAFSIDYYPEVFYHDARIAIDPNSKFSFYFGVDNIADKKPPYGLSGAGGGSGIYNNTGRYFYTGVQIKM</sequence>
<keyword evidence="3 8" id="KW-1134">Transmembrane beta strand</keyword>
<comment type="caution">
    <text evidence="13">The sequence shown here is derived from an EMBL/GenBank/DDBJ whole genome shotgun (WGS) entry which is preliminary data.</text>
</comment>
<keyword evidence="13" id="KW-0675">Receptor</keyword>
<evidence type="ECO:0000256" key="9">
    <source>
        <dbReference type="RuleBase" id="RU003357"/>
    </source>
</evidence>
<feature type="chain" id="PRO_5022892631" evidence="10">
    <location>
        <begin position="35"/>
        <end position="1058"/>
    </location>
</feature>
<dbReference type="PROSITE" id="PS52016">
    <property type="entry name" value="TONB_DEPENDENT_REC_3"/>
    <property type="match status" value="1"/>
</dbReference>
<evidence type="ECO:0000256" key="10">
    <source>
        <dbReference type="SAM" id="SignalP"/>
    </source>
</evidence>
<keyword evidence="14" id="KW-1185">Reference proteome</keyword>
<evidence type="ECO:0000313" key="14">
    <source>
        <dbReference type="Proteomes" id="UP000321129"/>
    </source>
</evidence>
<gene>
    <name evidence="13" type="ORF">FSZ31_08920</name>
</gene>
<evidence type="ECO:0000256" key="4">
    <source>
        <dbReference type="ARBA" id="ARBA00022692"/>
    </source>
</evidence>
<keyword evidence="7 8" id="KW-0998">Cell outer membrane</keyword>
<feature type="domain" description="TonB-dependent receptor-like beta-barrel" evidence="11">
    <location>
        <begin position="428"/>
        <end position="1024"/>
    </location>
</feature>
<dbReference type="InterPro" id="IPR039426">
    <property type="entry name" value="TonB-dep_rcpt-like"/>
</dbReference>
<proteinExistence type="inferred from homology"/>
<dbReference type="AlphaFoldDB" id="A0A5C6U890"/>
<comment type="similarity">
    <text evidence="8 9">Belongs to the TonB-dependent receptor family.</text>
</comment>
<evidence type="ECO:0000256" key="3">
    <source>
        <dbReference type="ARBA" id="ARBA00022452"/>
    </source>
</evidence>
<accession>A0A5C6U890</accession>
<dbReference type="RefSeq" id="WP_147123003.1">
    <property type="nucleotide sequence ID" value="NZ_VOPY01000002.1"/>
</dbReference>
<feature type="signal peptide" evidence="10">
    <location>
        <begin position="1"/>
        <end position="34"/>
    </location>
</feature>
<keyword evidence="6 8" id="KW-0472">Membrane</keyword>
<evidence type="ECO:0000259" key="12">
    <source>
        <dbReference type="Pfam" id="PF07715"/>
    </source>
</evidence>
<dbReference type="Gene3D" id="2.40.170.20">
    <property type="entry name" value="TonB-dependent receptor, beta-barrel domain"/>
    <property type="match status" value="1"/>
</dbReference>
<evidence type="ECO:0000256" key="8">
    <source>
        <dbReference type="PROSITE-ProRule" id="PRU01360"/>
    </source>
</evidence>
<dbReference type="Gene3D" id="2.170.130.10">
    <property type="entry name" value="TonB-dependent receptor, plug domain"/>
    <property type="match status" value="1"/>
</dbReference>
<dbReference type="Proteomes" id="UP000321129">
    <property type="component" value="Unassembled WGS sequence"/>
</dbReference>
<organism evidence="13 14">
    <name type="scientific">Flavisphingopyxis soli</name>
    <dbReference type="NCBI Taxonomy" id="2601267"/>
    <lineage>
        <taxon>Bacteria</taxon>
        <taxon>Pseudomonadati</taxon>
        <taxon>Pseudomonadota</taxon>
        <taxon>Alphaproteobacteria</taxon>
        <taxon>Sphingomonadales</taxon>
        <taxon>Sphingopyxidaceae</taxon>
        <taxon>Flavisphingopyxis</taxon>
    </lineage>
</organism>
<keyword evidence="10" id="KW-0732">Signal</keyword>
<reference evidence="13 14" key="1">
    <citation type="submission" date="2019-08" db="EMBL/GenBank/DDBJ databases">
        <title>Sphingorhabdus soil sp. nov., isolated from arctic soil.</title>
        <authorList>
            <person name="Liu Y."/>
        </authorList>
    </citation>
    <scope>NUCLEOTIDE SEQUENCE [LARGE SCALE GENOMIC DNA]</scope>
    <source>
        <strain evidence="13 14">D-2Q-5-6</strain>
    </source>
</reference>
<evidence type="ECO:0000313" key="13">
    <source>
        <dbReference type="EMBL" id="TXC69049.1"/>
    </source>
</evidence>
<evidence type="ECO:0000256" key="5">
    <source>
        <dbReference type="ARBA" id="ARBA00023077"/>
    </source>
</evidence>
<dbReference type="PROSITE" id="PS51257">
    <property type="entry name" value="PROKAR_LIPOPROTEIN"/>
    <property type="match status" value="1"/>
</dbReference>
<dbReference type="InterPro" id="IPR037066">
    <property type="entry name" value="Plug_dom_sf"/>
</dbReference>
<dbReference type="InterPro" id="IPR012910">
    <property type="entry name" value="Plug_dom"/>
</dbReference>
<dbReference type="InterPro" id="IPR000531">
    <property type="entry name" value="Beta-barrel_TonB"/>
</dbReference>
<dbReference type="InterPro" id="IPR036942">
    <property type="entry name" value="Beta-barrel_TonB_sf"/>
</dbReference>
<protein>
    <submittedName>
        <fullName evidence="13">TonB-dependent receptor</fullName>
    </submittedName>
</protein>
<feature type="domain" description="TonB-dependent receptor plug" evidence="12">
    <location>
        <begin position="84"/>
        <end position="200"/>
    </location>
</feature>
<name>A0A5C6U890_9SPHN</name>
<dbReference type="EMBL" id="VOPY01000002">
    <property type="protein sequence ID" value="TXC69049.1"/>
    <property type="molecule type" value="Genomic_DNA"/>
</dbReference>
<evidence type="ECO:0000256" key="1">
    <source>
        <dbReference type="ARBA" id="ARBA00004571"/>
    </source>
</evidence>